<comment type="function">
    <text evidence="1">Involved in the hydrocarbon hydroxylating system, which transfers electrons from NADH to rubredoxin reductase and then through rubredoxin to alkane 1 monooxygenase.</text>
</comment>
<dbReference type="Pfam" id="PF00301">
    <property type="entry name" value="Rubredoxin"/>
    <property type="match status" value="1"/>
</dbReference>
<dbReference type="SUPFAM" id="SSF57802">
    <property type="entry name" value="Rubredoxin-like"/>
    <property type="match status" value="1"/>
</dbReference>
<dbReference type="PANTHER" id="PTHR47627">
    <property type="entry name" value="RUBREDOXIN"/>
    <property type="match status" value="1"/>
</dbReference>
<keyword evidence="4" id="KW-0249">Electron transport</keyword>
<dbReference type="GO" id="GO:0043448">
    <property type="term" value="P:alkane catabolic process"/>
    <property type="evidence" value="ECO:0007669"/>
    <property type="project" value="TreeGrafter"/>
</dbReference>
<dbReference type="EMBL" id="VJZE01000040">
    <property type="protein sequence ID" value="MPY40020.1"/>
    <property type="molecule type" value="Genomic_DNA"/>
</dbReference>
<comment type="caution">
    <text evidence="7">The sequence shown here is derived from an EMBL/GenBank/DDBJ whole genome shotgun (WGS) entry which is preliminary data.</text>
</comment>
<dbReference type="Gene3D" id="2.20.28.10">
    <property type="match status" value="1"/>
</dbReference>
<dbReference type="PANTHER" id="PTHR47627:SF1">
    <property type="entry name" value="RUBREDOXIN-1-RELATED"/>
    <property type="match status" value="1"/>
</dbReference>
<keyword evidence="3" id="KW-0479">Metal-binding</keyword>
<accession>A0A5N8VXN3</accession>
<dbReference type="CDD" id="cd00730">
    <property type="entry name" value="rubredoxin"/>
    <property type="match status" value="1"/>
</dbReference>
<evidence type="ECO:0000256" key="1">
    <source>
        <dbReference type="ARBA" id="ARBA00002792"/>
    </source>
</evidence>
<name>A0A5N8VXN3_9ACTN</name>
<evidence type="ECO:0000313" key="8">
    <source>
        <dbReference type="Proteomes" id="UP000326979"/>
    </source>
</evidence>
<protein>
    <submittedName>
        <fullName evidence="7">Rubredoxin</fullName>
    </submittedName>
</protein>
<organism evidence="7 8">
    <name type="scientific">Streptomyces phyllanthi</name>
    <dbReference type="NCBI Taxonomy" id="1803180"/>
    <lineage>
        <taxon>Bacteria</taxon>
        <taxon>Bacillati</taxon>
        <taxon>Actinomycetota</taxon>
        <taxon>Actinomycetes</taxon>
        <taxon>Kitasatosporales</taxon>
        <taxon>Streptomycetaceae</taxon>
        <taxon>Streptomyces</taxon>
    </lineage>
</organism>
<keyword evidence="2" id="KW-0813">Transport</keyword>
<evidence type="ECO:0000313" key="7">
    <source>
        <dbReference type="EMBL" id="MPY40020.1"/>
    </source>
</evidence>
<reference evidence="7 8" key="1">
    <citation type="submission" date="2019-07" db="EMBL/GenBank/DDBJ databases">
        <title>New species of Amycolatopsis and Streptomyces.</title>
        <authorList>
            <person name="Duangmal K."/>
            <person name="Teo W.F.A."/>
            <person name="Lipun K."/>
        </authorList>
    </citation>
    <scope>NUCLEOTIDE SEQUENCE [LARGE SCALE GENOMIC DNA]</scope>
    <source>
        <strain evidence="7 8">TISTR 2346</strain>
    </source>
</reference>
<sequence>MCLICGWVYYEDLGLPEEGIPPGTAWEDIPDDWCCPDCGVSKEDFVVAPL</sequence>
<evidence type="ECO:0000256" key="4">
    <source>
        <dbReference type="ARBA" id="ARBA00022982"/>
    </source>
</evidence>
<dbReference type="OrthoDB" id="9800607at2"/>
<keyword evidence="5" id="KW-0408">Iron</keyword>
<dbReference type="InterPro" id="IPR050526">
    <property type="entry name" value="Rubredoxin_ET"/>
</dbReference>
<dbReference type="GO" id="GO:0005506">
    <property type="term" value="F:iron ion binding"/>
    <property type="evidence" value="ECO:0007669"/>
    <property type="project" value="InterPro"/>
</dbReference>
<feature type="domain" description="Rubredoxin-like" evidence="6">
    <location>
        <begin position="2"/>
        <end position="48"/>
    </location>
</feature>
<dbReference type="AlphaFoldDB" id="A0A5N8VXN3"/>
<evidence type="ECO:0000256" key="5">
    <source>
        <dbReference type="ARBA" id="ARBA00023004"/>
    </source>
</evidence>
<dbReference type="FunFam" id="2.20.28.10:FF:000001">
    <property type="entry name" value="Rubredoxin"/>
    <property type="match status" value="1"/>
</dbReference>
<gene>
    <name evidence="7" type="ORF">FNH04_08885</name>
</gene>
<evidence type="ECO:0000256" key="3">
    <source>
        <dbReference type="ARBA" id="ARBA00022723"/>
    </source>
</evidence>
<dbReference type="InterPro" id="IPR024934">
    <property type="entry name" value="Rubredoxin-like_dom"/>
</dbReference>
<evidence type="ECO:0000259" key="6">
    <source>
        <dbReference type="PROSITE" id="PS50903"/>
    </source>
</evidence>
<proteinExistence type="predicted"/>
<dbReference type="PROSITE" id="PS50903">
    <property type="entry name" value="RUBREDOXIN_LIKE"/>
    <property type="match status" value="1"/>
</dbReference>
<evidence type="ECO:0000256" key="2">
    <source>
        <dbReference type="ARBA" id="ARBA00022448"/>
    </source>
</evidence>
<dbReference type="PROSITE" id="PS00202">
    <property type="entry name" value="RUBREDOXIN"/>
    <property type="match status" value="1"/>
</dbReference>
<dbReference type="InterPro" id="IPR018527">
    <property type="entry name" value="Rubredoxin_Fe_BS"/>
</dbReference>
<keyword evidence="8" id="KW-1185">Reference proteome</keyword>
<dbReference type="GO" id="GO:0009055">
    <property type="term" value="F:electron transfer activity"/>
    <property type="evidence" value="ECO:0007669"/>
    <property type="project" value="TreeGrafter"/>
</dbReference>
<dbReference type="Proteomes" id="UP000326979">
    <property type="component" value="Unassembled WGS sequence"/>
</dbReference>
<dbReference type="InterPro" id="IPR024935">
    <property type="entry name" value="Rubredoxin_dom"/>
</dbReference>